<evidence type="ECO:0000256" key="1">
    <source>
        <dbReference type="SAM" id="MobiDB-lite"/>
    </source>
</evidence>
<dbReference type="PANTHER" id="PTHR11538">
    <property type="entry name" value="PHENYLALANYL-TRNA SYNTHETASE"/>
    <property type="match status" value="1"/>
</dbReference>
<organism evidence="3 4">
    <name type="scientific">Cyclotella cryptica</name>
    <dbReference type="NCBI Taxonomy" id="29204"/>
    <lineage>
        <taxon>Eukaryota</taxon>
        <taxon>Sar</taxon>
        <taxon>Stramenopiles</taxon>
        <taxon>Ochrophyta</taxon>
        <taxon>Bacillariophyta</taxon>
        <taxon>Coscinodiscophyceae</taxon>
        <taxon>Thalassiosirophycidae</taxon>
        <taxon>Stephanodiscales</taxon>
        <taxon>Stephanodiscaceae</taxon>
        <taxon>Cyclotella</taxon>
    </lineage>
</organism>
<feature type="compositionally biased region" description="Polar residues" evidence="1">
    <location>
        <begin position="116"/>
        <end position="127"/>
    </location>
</feature>
<sequence>MAENIDLPDKLRILTVGDGDFSCSLALMRAYPLLIQQLVATSLLRSEKDVVEIYPQASNIIQSLSSFDNIEIIYGVDATKLHKNLDLSEFEFDCVMFHHPHLGYDDNVSKEETEQENVPSKGTQSNEIQAASNLSKRHECLLTHYMCSSKLLLNMNKASKMKKYDAKNLLPCIHLCLCASSIENWNVLEVVNQVGLQFAWESPTAAASPLLSFYEKLRELKIKSNYQMDDLQINPNIEKRLKECKRAKRKGHWLGRYGYRHQATFPNSTHFGNFAISNSYHIFLTQKVHMQCSTCHVCGHTF</sequence>
<protein>
    <recommendedName>
        <fullName evidence="2">25S rRNA (uridine-N(3))-methyltransferase BMT5-like domain-containing protein</fullName>
    </recommendedName>
</protein>
<feature type="region of interest" description="Disordered" evidence="1">
    <location>
        <begin position="106"/>
        <end position="127"/>
    </location>
</feature>
<evidence type="ECO:0000313" key="4">
    <source>
        <dbReference type="Proteomes" id="UP001516023"/>
    </source>
</evidence>
<accession>A0ABD3Q983</accession>
<reference evidence="3 4" key="1">
    <citation type="journal article" date="2020" name="G3 (Bethesda)">
        <title>Improved Reference Genome for Cyclotella cryptica CCMP332, a Model for Cell Wall Morphogenesis, Salinity Adaptation, and Lipid Production in Diatoms (Bacillariophyta).</title>
        <authorList>
            <person name="Roberts W.R."/>
            <person name="Downey K.M."/>
            <person name="Ruck E.C."/>
            <person name="Traller J.C."/>
            <person name="Alverson A.J."/>
        </authorList>
    </citation>
    <scope>NUCLEOTIDE SEQUENCE [LARGE SCALE GENOMIC DNA]</scope>
    <source>
        <strain evidence="3 4">CCMP332</strain>
    </source>
</reference>
<dbReference type="AlphaFoldDB" id="A0ABD3Q983"/>
<dbReference type="Pfam" id="PF10354">
    <property type="entry name" value="BMT5-like"/>
    <property type="match status" value="1"/>
</dbReference>
<comment type="caution">
    <text evidence="3">The sequence shown here is derived from an EMBL/GenBank/DDBJ whole genome shotgun (WGS) entry which is preliminary data.</text>
</comment>
<proteinExistence type="predicted"/>
<dbReference type="Proteomes" id="UP001516023">
    <property type="component" value="Unassembled WGS sequence"/>
</dbReference>
<gene>
    <name evidence="3" type="ORF">HJC23_008851</name>
</gene>
<feature type="domain" description="25S rRNA (uridine-N(3))-methyltransferase BMT5-like" evidence="2">
    <location>
        <begin position="14"/>
        <end position="198"/>
    </location>
</feature>
<evidence type="ECO:0000259" key="2">
    <source>
        <dbReference type="Pfam" id="PF10354"/>
    </source>
</evidence>
<dbReference type="InterPro" id="IPR019446">
    <property type="entry name" value="BMT5-like"/>
</dbReference>
<evidence type="ECO:0000313" key="3">
    <source>
        <dbReference type="EMBL" id="KAL3796898.1"/>
    </source>
</evidence>
<dbReference type="EMBL" id="JABMIG020000059">
    <property type="protein sequence ID" value="KAL3796898.1"/>
    <property type="molecule type" value="Genomic_DNA"/>
</dbReference>
<keyword evidence="4" id="KW-1185">Reference proteome</keyword>
<dbReference type="PANTHER" id="PTHR11538:SF26">
    <property type="entry name" value="FERREDOXIN-FOLD ANTICODON-BINDING DOMAIN-CONTAINING PROTEIN 1"/>
    <property type="match status" value="1"/>
</dbReference>
<name>A0ABD3Q983_9STRA</name>